<evidence type="ECO:0000313" key="2">
    <source>
        <dbReference type="EMBL" id="POY69888.1"/>
    </source>
</evidence>
<dbReference type="STRING" id="741276.A0A2S5AZ40"/>
<gene>
    <name evidence="2" type="ORF">BMF94_7112</name>
</gene>
<comment type="caution">
    <text evidence="2">The sequence shown here is derived from an EMBL/GenBank/DDBJ whole genome shotgun (WGS) entry which is preliminary data.</text>
</comment>
<dbReference type="PANTHER" id="PTHR40422">
    <property type="entry name" value="TRANSLATION MACHINERY-ASSOCIATED PROTEIN 17"/>
    <property type="match status" value="1"/>
</dbReference>
<dbReference type="InterPro" id="IPR038966">
    <property type="entry name" value="TMA17"/>
</dbReference>
<reference evidence="2 3" key="1">
    <citation type="journal article" date="2018" name="Front. Microbiol.">
        <title>Prospects for Fungal Bioremediation of Acidic Radioactive Waste Sites: Characterization and Genome Sequence of Rhodotorula taiwanensis MD1149.</title>
        <authorList>
            <person name="Tkavc R."/>
            <person name="Matrosova V.Y."/>
            <person name="Grichenko O.E."/>
            <person name="Gostincar C."/>
            <person name="Volpe R.P."/>
            <person name="Klimenkova P."/>
            <person name="Gaidamakova E.K."/>
            <person name="Zhou C.E."/>
            <person name="Stewart B.J."/>
            <person name="Lyman M.G."/>
            <person name="Malfatti S.A."/>
            <person name="Rubinfeld B."/>
            <person name="Courtot M."/>
            <person name="Singh J."/>
            <person name="Dalgard C.L."/>
            <person name="Hamilton T."/>
            <person name="Frey K.G."/>
            <person name="Gunde-Cimerman N."/>
            <person name="Dugan L."/>
            <person name="Daly M.J."/>
        </authorList>
    </citation>
    <scope>NUCLEOTIDE SEQUENCE [LARGE SCALE GENOMIC DNA]</scope>
    <source>
        <strain evidence="2 3">MD1149</strain>
    </source>
</reference>
<dbReference type="Proteomes" id="UP000237144">
    <property type="component" value="Unassembled WGS sequence"/>
</dbReference>
<dbReference type="PANTHER" id="PTHR40422:SF1">
    <property type="entry name" value="TRANSLATION MACHINERY-ASSOCIATED PROTEIN 17"/>
    <property type="match status" value="1"/>
</dbReference>
<evidence type="ECO:0000256" key="1">
    <source>
        <dbReference type="SAM" id="MobiDB-lite"/>
    </source>
</evidence>
<dbReference type="GO" id="GO:0070682">
    <property type="term" value="P:proteasome regulatory particle assembly"/>
    <property type="evidence" value="ECO:0007669"/>
    <property type="project" value="InterPro"/>
</dbReference>
<evidence type="ECO:0000313" key="3">
    <source>
        <dbReference type="Proteomes" id="UP000237144"/>
    </source>
</evidence>
<dbReference type="AlphaFoldDB" id="A0A2S5AZ40"/>
<keyword evidence="3" id="KW-1185">Reference proteome</keyword>
<sequence length="176" mass="19115">MDYKPRHAQPVTLAQLRQLEPELLTNEIARLENSVQHLEASNVELKQWAGMTTGAETAESHDEVDEETRREFAEAAHENEETIASQRERLSMIRLVLEEKIGVDATNPHYELPSHGPSSGSASEGVAQPGDGLRSTQSAASEHAPLNSQARATSNLSQTPAENGSVEASADDGMYL</sequence>
<dbReference type="GO" id="GO:0030674">
    <property type="term" value="F:protein-macromolecule adaptor activity"/>
    <property type="evidence" value="ECO:0007669"/>
    <property type="project" value="TreeGrafter"/>
</dbReference>
<accession>A0A2S5AZ40</accession>
<dbReference type="EMBL" id="PJQD01000179">
    <property type="protein sequence ID" value="POY69888.1"/>
    <property type="molecule type" value="Genomic_DNA"/>
</dbReference>
<protein>
    <submittedName>
        <fullName evidence="2">Uncharacterized protein</fullName>
    </submittedName>
</protein>
<proteinExistence type="predicted"/>
<organism evidence="2 3">
    <name type="scientific">Rhodotorula taiwanensis</name>
    <dbReference type="NCBI Taxonomy" id="741276"/>
    <lineage>
        <taxon>Eukaryota</taxon>
        <taxon>Fungi</taxon>
        <taxon>Dikarya</taxon>
        <taxon>Basidiomycota</taxon>
        <taxon>Pucciniomycotina</taxon>
        <taxon>Microbotryomycetes</taxon>
        <taxon>Sporidiobolales</taxon>
        <taxon>Sporidiobolaceae</taxon>
        <taxon>Rhodotorula</taxon>
    </lineage>
</organism>
<feature type="region of interest" description="Disordered" evidence="1">
    <location>
        <begin position="106"/>
        <end position="176"/>
    </location>
</feature>
<dbReference type="OrthoDB" id="548474at2759"/>
<name>A0A2S5AZ40_9BASI</name>
<feature type="compositionally biased region" description="Polar residues" evidence="1">
    <location>
        <begin position="134"/>
        <end position="162"/>
    </location>
</feature>